<dbReference type="EMBL" id="GFPF01002108">
    <property type="protein sequence ID" value="MAA13254.1"/>
    <property type="molecule type" value="Transcribed_RNA"/>
</dbReference>
<accession>A0A224YH11</accession>
<protein>
    <submittedName>
        <fullName evidence="1">Uncharacterized protein</fullName>
    </submittedName>
</protein>
<sequence>MQGSCGLRSLQCGFHMTDTSTIAHHPKRAFQHDQLATSRSVSMTTCTAWQSRASFHTCMHTFSKHKEIARQRTRVALSVALQVKTFANMIQFFLKRSFSSF</sequence>
<name>A0A224YH11_9ACAR</name>
<reference evidence="1" key="1">
    <citation type="journal article" date="2017" name="Parasit. Vectors">
        <title>Sialotranscriptomics of Rhipicephalus zambeziensis reveals intricate expression profiles of secretory proteins and suggests tight temporal transcriptional regulation during blood-feeding.</title>
        <authorList>
            <person name="de Castro M.H."/>
            <person name="de Klerk D."/>
            <person name="Pienaar R."/>
            <person name="Rees D.J.G."/>
            <person name="Mans B.J."/>
        </authorList>
    </citation>
    <scope>NUCLEOTIDE SEQUENCE</scope>
    <source>
        <tissue evidence="1">Salivary glands</tissue>
    </source>
</reference>
<proteinExistence type="predicted"/>
<evidence type="ECO:0000313" key="1">
    <source>
        <dbReference type="EMBL" id="MAA13254.1"/>
    </source>
</evidence>
<dbReference type="AlphaFoldDB" id="A0A224YH11"/>
<organism evidence="1">
    <name type="scientific">Rhipicephalus zambeziensis</name>
    <dbReference type="NCBI Taxonomy" id="60191"/>
    <lineage>
        <taxon>Eukaryota</taxon>
        <taxon>Metazoa</taxon>
        <taxon>Ecdysozoa</taxon>
        <taxon>Arthropoda</taxon>
        <taxon>Chelicerata</taxon>
        <taxon>Arachnida</taxon>
        <taxon>Acari</taxon>
        <taxon>Parasitiformes</taxon>
        <taxon>Ixodida</taxon>
        <taxon>Ixodoidea</taxon>
        <taxon>Ixodidae</taxon>
        <taxon>Rhipicephalinae</taxon>
        <taxon>Rhipicephalus</taxon>
        <taxon>Rhipicephalus</taxon>
    </lineage>
</organism>